<dbReference type="EMBL" id="CP047895">
    <property type="protein sequence ID" value="QHL90659.1"/>
    <property type="molecule type" value="Genomic_DNA"/>
</dbReference>
<protein>
    <submittedName>
        <fullName evidence="1">Uncharacterized protein</fullName>
    </submittedName>
</protein>
<dbReference type="Proteomes" id="UP000464468">
    <property type="component" value="Chromosome"/>
</dbReference>
<dbReference type="KEGG" id="schy:GVO57_07230"/>
<dbReference type="RefSeq" id="WP_160592586.1">
    <property type="nucleotide sequence ID" value="NZ_CP047895.1"/>
</dbReference>
<evidence type="ECO:0000313" key="1">
    <source>
        <dbReference type="EMBL" id="QHL90659.1"/>
    </source>
</evidence>
<dbReference type="AlphaFoldDB" id="A0A7Z2S9E4"/>
<organism evidence="1 2">
    <name type="scientific">Sphingomonas changnyeongensis</name>
    <dbReference type="NCBI Taxonomy" id="2698679"/>
    <lineage>
        <taxon>Bacteria</taxon>
        <taxon>Pseudomonadati</taxon>
        <taxon>Pseudomonadota</taxon>
        <taxon>Alphaproteobacteria</taxon>
        <taxon>Sphingomonadales</taxon>
        <taxon>Sphingomonadaceae</taxon>
        <taxon>Sphingomonas</taxon>
    </lineage>
</organism>
<reference evidence="1 2" key="1">
    <citation type="submission" date="2020-01" db="EMBL/GenBank/DDBJ databases">
        <title>Sphingomonas sp. C33 whole genome sequece.</title>
        <authorList>
            <person name="Park C."/>
        </authorList>
    </citation>
    <scope>NUCLEOTIDE SEQUENCE [LARGE SCALE GENOMIC DNA]</scope>
    <source>
        <strain evidence="1 2">C33</strain>
    </source>
</reference>
<proteinExistence type="predicted"/>
<accession>A0A7Z2S9E4</accession>
<keyword evidence="2" id="KW-1185">Reference proteome</keyword>
<gene>
    <name evidence="1" type="ORF">GVO57_07230</name>
</gene>
<name>A0A7Z2S9E4_9SPHN</name>
<evidence type="ECO:0000313" key="2">
    <source>
        <dbReference type="Proteomes" id="UP000464468"/>
    </source>
</evidence>
<sequence>MVGQRFLPGLAARAAALAEAKRGRVADRLAEALGRAGIRARRIPSGIIVSGHGLRRRFIVEPALRALKGLIR</sequence>